<gene>
    <name evidence="1" type="ORF">TNCT_425191</name>
</gene>
<dbReference type="AlphaFoldDB" id="A0A8X6GAU0"/>
<organism evidence="1 2">
    <name type="scientific">Trichonephila clavata</name>
    <name type="common">Joro spider</name>
    <name type="synonym">Nephila clavata</name>
    <dbReference type="NCBI Taxonomy" id="2740835"/>
    <lineage>
        <taxon>Eukaryota</taxon>
        <taxon>Metazoa</taxon>
        <taxon>Ecdysozoa</taxon>
        <taxon>Arthropoda</taxon>
        <taxon>Chelicerata</taxon>
        <taxon>Arachnida</taxon>
        <taxon>Araneae</taxon>
        <taxon>Araneomorphae</taxon>
        <taxon>Entelegynae</taxon>
        <taxon>Araneoidea</taxon>
        <taxon>Nephilidae</taxon>
        <taxon>Trichonephila</taxon>
    </lineage>
</organism>
<dbReference type="OrthoDB" id="10273658at2759"/>
<comment type="caution">
    <text evidence="1">The sequence shown here is derived from an EMBL/GenBank/DDBJ whole genome shotgun (WGS) entry which is preliminary data.</text>
</comment>
<keyword evidence="2" id="KW-1185">Reference proteome</keyword>
<evidence type="ECO:0000313" key="1">
    <source>
        <dbReference type="EMBL" id="GFR00133.1"/>
    </source>
</evidence>
<dbReference type="EMBL" id="BMAO01005251">
    <property type="protein sequence ID" value="GFR00133.1"/>
    <property type="molecule type" value="Genomic_DNA"/>
</dbReference>
<accession>A0A8X6GAU0</accession>
<sequence>MYHLKRSRLEKEMFLKGLVERSKSGAKCNHFRDVPAQISPALRAEDRFDDLIFFARRVCELLESRESGVRSLPTYFTLPS</sequence>
<reference evidence="1" key="1">
    <citation type="submission" date="2020-07" db="EMBL/GenBank/DDBJ databases">
        <title>Multicomponent nature underlies the extraordinary mechanical properties of spider dragline silk.</title>
        <authorList>
            <person name="Kono N."/>
            <person name="Nakamura H."/>
            <person name="Mori M."/>
            <person name="Yoshida Y."/>
            <person name="Ohtoshi R."/>
            <person name="Malay A.D."/>
            <person name="Moran D.A.P."/>
            <person name="Tomita M."/>
            <person name="Numata K."/>
            <person name="Arakawa K."/>
        </authorList>
    </citation>
    <scope>NUCLEOTIDE SEQUENCE</scope>
</reference>
<evidence type="ECO:0000313" key="2">
    <source>
        <dbReference type="Proteomes" id="UP000887116"/>
    </source>
</evidence>
<name>A0A8X6GAU0_TRICU</name>
<proteinExistence type="predicted"/>
<dbReference type="Proteomes" id="UP000887116">
    <property type="component" value="Unassembled WGS sequence"/>
</dbReference>
<protein>
    <submittedName>
        <fullName evidence="1">Uncharacterized protein</fullName>
    </submittedName>
</protein>